<dbReference type="OrthoDB" id="6022136at2759"/>
<keyword evidence="5" id="KW-1185">Reference proteome</keyword>
<evidence type="ECO:0000256" key="1">
    <source>
        <dbReference type="ARBA" id="ARBA00023157"/>
    </source>
</evidence>
<evidence type="ECO:0000259" key="3">
    <source>
        <dbReference type="PROSITE" id="PS01180"/>
    </source>
</evidence>
<accession>A0A8E0RK98</accession>
<dbReference type="Pfam" id="PF00431">
    <property type="entry name" value="CUB"/>
    <property type="match status" value="1"/>
</dbReference>
<evidence type="ECO:0000313" key="4">
    <source>
        <dbReference type="EMBL" id="KAA0185364.1"/>
    </source>
</evidence>
<proteinExistence type="predicted"/>
<dbReference type="Gene3D" id="2.60.120.290">
    <property type="entry name" value="Spermadhesin, CUB domain"/>
    <property type="match status" value="1"/>
</dbReference>
<evidence type="ECO:0000256" key="2">
    <source>
        <dbReference type="PROSITE-ProRule" id="PRU00059"/>
    </source>
</evidence>
<dbReference type="InterPro" id="IPR035914">
    <property type="entry name" value="Sperma_CUB_dom_sf"/>
</dbReference>
<keyword evidence="1" id="KW-1015">Disulfide bond</keyword>
<dbReference type="EMBL" id="LUCM01010528">
    <property type="protein sequence ID" value="KAA0185364.1"/>
    <property type="molecule type" value="Genomic_DNA"/>
</dbReference>
<name>A0A8E0RK98_9TREM</name>
<evidence type="ECO:0000313" key="5">
    <source>
        <dbReference type="Proteomes" id="UP000728185"/>
    </source>
</evidence>
<feature type="non-terminal residue" evidence="4">
    <location>
        <position position="1"/>
    </location>
</feature>
<comment type="caution">
    <text evidence="2">Lacks conserved residue(s) required for the propagation of feature annotation.</text>
</comment>
<dbReference type="Proteomes" id="UP000728185">
    <property type="component" value="Unassembled WGS sequence"/>
</dbReference>
<organism evidence="4 5">
    <name type="scientific">Fasciolopsis buskii</name>
    <dbReference type="NCBI Taxonomy" id="27845"/>
    <lineage>
        <taxon>Eukaryota</taxon>
        <taxon>Metazoa</taxon>
        <taxon>Spiralia</taxon>
        <taxon>Lophotrochozoa</taxon>
        <taxon>Platyhelminthes</taxon>
        <taxon>Trematoda</taxon>
        <taxon>Digenea</taxon>
        <taxon>Plagiorchiida</taxon>
        <taxon>Echinostomata</taxon>
        <taxon>Echinostomatoidea</taxon>
        <taxon>Fasciolidae</taxon>
        <taxon>Fasciolopsis</taxon>
    </lineage>
</organism>
<reference evidence="4" key="1">
    <citation type="submission" date="2019-05" db="EMBL/GenBank/DDBJ databases">
        <title>Annotation for the trematode Fasciolopsis buski.</title>
        <authorList>
            <person name="Choi Y.-J."/>
        </authorList>
    </citation>
    <scope>NUCLEOTIDE SEQUENCE</scope>
    <source>
        <strain evidence="4">HT</strain>
        <tissue evidence="4">Whole worm</tissue>
    </source>
</reference>
<feature type="domain" description="CUB" evidence="3">
    <location>
        <begin position="55"/>
        <end position="227"/>
    </location>
</feature>
<protein>
    <recommendedName>
        <fullName evidence="3">CUB domain-containing protein</fullName>
    </recommendedName>
</protein>
<dbReference type="SUPFAM" id="SSF49854">
    <property type="entry name" value="Spermadhesin, CUB domain"/>
    <property type="match status" value="1"/>
</dbReference>
<comment type="caution">
    <text evidence="4">The sequence shown here is derived from an EMBL/GenBank/DDBJ whole genome shotgun (WGS) entry which is preliminary data.</text>
</comment>
<sequence length="258" mass="29007">HDFFNAHSILGHSYFFRTFRLFPVATSTSSDERTLPTTKTCMPGRGEVLVRSPSNGAEMTADGAPNTKSKFGTFESPNWSRQTDLEPRCVYRFIANVGEKVHVRFDRFQLRGEMPYCSDDFLDIYVDVASSSLDQDRENALLTHLVSGEPHTTTPFSAAIYSTVLDRSALLGRFCAVALAGAPLEFISLHREIVLDHYYYLTGSDGGLVKSNQHFRQYGFNGTFKFIPDGELVLCSDPKWVTCHFSFSSIWVVVNTKK</sequence>
<dbReference type="AlphaFoldDB" id="A0A8E0RK98"/>
<gene>
    <name evidence="4" type="ORF">FBUS_02870</name>
</gene>
<dbReference type="PROSITE" id="PS01180">
    <property type="entry name" value="CUB"/>
    <property type="match status" value="1"/>
</dbReference>
<dbReference type="InterPro" id="IPR000859">
    <property type="entry name" value="CUB_dom"/>
</dbReference>